<evidence type="ECO:0000313" key="1">
    <source>
        <dbReference type="EMBL" id="WPU96702.1"/>
    </source>
</evidence>
<reference evidence="1 2" key="1">
    <citation type="submission" date="2023-11" db="EMBL/GenBank/DDBJ databases">
        <title>Analysis of the Genomes of Mucilaginibacter gossypii cycad 4 and M. sabulilitoris SNA2: microbes with the potential for plant growth promotion.</title>
        <authorList>
            <person name="Hirsch A.M."/>
            <person name="Humm E."/>
            <person name="Rubbi M."/>
            <person name="Del Vecchio G."/>
            <person name="Ha S.M."/>
            <person name="Pellegrini M."/>
            <person name="Gunsalus R.P."/>
        </authorList>
    </citation>
    <scope>NUCLEOTIDE SEQUENCE [LARGE SCALE GENOMIC DNA]</scope>
    <source>
        <strain evidence="1 2">SNA2</strain>
    </source>
</reference>
<dbReference type="Proteomes" id="UP001324380">
    <property type="component" value="Chromosome"/>
</dbReference>
<protein>
    <submittedName>
        <fullName evidence="1">Uncharacterized protein</fullName>
    </submittedName>
</protein>
<keyword evidence="2" id="KW-1185">Reference proteome</keyword>
<name>A0ABZ0TUZ9_9SPHI</name>
<proteinExistence type="predicted"/>
<evidence type="ECO:0000313" key="2">
    <source>
        <dbReference type="Proteomes" id="UP001324380"/>
    </source>
</evidence>
<sequence>MHYSITFPIVDLRPVLPETNKLKKPSWPIVKLEEKIPFIRNFGCIKDRLNGGSEYWGSEDKFCDATGVIQFGKLSNNTKPIYRRFFSDGLFMNKLEIGLEHREYYDELNGNSFNLENAIKDLSQLKVNFKNKNLPPVSLFESGKNIASCYADASTAAKLRDQYIYNNLISGNPLALVVYNNGKPVQLPANAKLVLSEIDAIKHINKVTLHSIMLPIGHQRLKMWLLGIPDLDKKLSSSDQLLWDKTLRDLRINLSRIHIEKETTAVILTNINTKSIRFKKQSDEANLIEFYLGKISEKILKKKRFNLDQNNLLDFALKCDIDIYAGENQTLEELLDFIENKYLKNDLKQIFPQ</sequence>
<gene>
    <name evidence="1" type="ORF">SNE25_14350</name>
</gene>
<organism evidence="1 2">
    <name type="scientific">Mucilaginibacter sabulilitoris</name>
    <dbReference type="NCBI Taxonomy" id="1173583"/>
    <lineage>
        <taxon>Bacteria</taxon>
        <taxon>Pseudomonadati</taxon>
        <taxon>Bacteroidota</taxon>
        <taxon>Sphingobacteriia</taxon>
        <taxon>Sphingobacteriales</taxon>
        <taxon>Sphingobacteriaceae</taxon>
        <taxon>Mucilaginibacter</taxon>
    </lineage>
</organism>
<dbReference type="RefSeq" id="WP_321565793.1">
    <property type="nucleotide sequence ID" value="NZ_CP139558.1"/>
</dbReference>
<accession>A0ABZ0TUZ9</accession>
<dbReference type="EMBL" id="CP139558">
    <property type="protein sequence ID" value="WPU96702.1"/>
    <property type="molecule type" value="Genomic_DNA"/>
</dbReference>